<accession>A0A8G0L203</accession>
<protein>
    <recommendedName>
        <fullName evidence="4">SSCRP protein</fullName>
    </recommendedName>
</protein>
<proteinExistence type="predicted"/>
<name>A0A8G0L203_9HYPO</name>
<dbReference type="AlphaFoldDB" id="A0A8G0L203"/>
<keyword evidence="3" id="KW-1185">Reference proteome</keyword>
<evidence type="ECO:0000313" key="3">
    <source>
        <dbReference type="Proteomes" id="UP000826661"/>
    </source>
</evidence>
<sequence length="309" mass="34195">MAQLTGVLLILLSAFAPLIEAQAQGKPSPSPKPPPACSIKDIRQMDVSKCACQPQHKDTCHKNGCKACFGVVDIQYRYTKSPHCAVGCTDADKECTGCGLWFSTLCTCLRYDDCKKTVTSYSNPPANQAIFVLTNNGEQLVTTTDLLPGILEMANNPSRYEVGWKFAQGNYDRKTHALALNSVRSRTHEQVHIHVCEKPDVTSKEPRILEILDNIPKKDHNYSKHFKQVANHDDLYCRTIEAGYPGGDVFYDVLEGIKEVLDNKALNVDGKICHDFAGAGIIRDSHYNMWACVTGNSEGPLDLFCKPSK</sequence>
<evidence type="ECO:0000313" key="2">
    <source>
        <dbReference type="EMBL" id="QYS94311.1"/>
    </source>
</evidence>
<dbReference type="EMBL" id="CP075864">
    <property type="protein sequence ID" value="QYS94311.1"/>
    <property type="molecule type" value="Genomic_DNA"/>
</dbReference>
<keyword evidence="1" id="KW-0732">Signal</keyword>
<dbReference type="SUPFAM" id="SSF54197">
    <property type="entry name" value="HIT-like"/>
    <property type="match status" value="1"/>
</dbReference>
<evidence type="ECO:0000256" key="1">
    <source>
        <dbReference type="SAM" id="SignalP"/>
    </source>
</evidence>
<dbReference type="InterPro" id="IPR036265">
    <property type="entry name" value="HIT-like_sf"/>
</dbReference>
<organism evidence="2 3">
    <name type="scientific">Trichoderma simmonsii</name>
    <dbReference type="NCBI Taxonomy" id="1491479"/>
    <lineage>
        <taxon>Eukaryota</taxon>
        <taxon>Fungi</taxon>
        <taxon>Dikarya</taxon>
        <taxon>Ascomycota</taxon>
        <taxon>Pezizomycotina</taxon>
        <taxon>Sordariomycetes</taxon>
        <taxon>Hypocreomycetidae</taxon>
        <taxon>Hypocreales</taxon>
        <taxon>Hypocreaceae</taxon>
        <taxon>Trichoderma</taxon>
    </lineage>
</organism>
<gene>
    <name evidence="2" type="ORF">H0G86_001648</name>
</gene>
<dbReference type="Proteomes" id="UP000826661">
    <property type="component" value="Chromosome I"/>
</dbReference>
<feature type="chain" id="PRO_5034322728" description="SSCRP protein" evidence="1">
    <location>
        <begin position="22"/>
        <end position="309"/>
    </location>
</feature>
<feature type="signal peptide" evidence="1">
    <location>
        <begin position="1"/>
        <end position="21"/>
    </location>
</feature>
<evidence type="ECO:0008006" key="4">
    <source>
        <dbReference type="Google" id="ProtNLM"/>
    </source>
</evidence>
<reference evidence="2 3" key="1">
    <citation type="journal article" date="2021" name="BMC Genomics">
        <title>Telomere-to-telomere genome assembly of asparaginase-producing Trichoderma simmonsii.</title>
        <authorList>
            <person name="Chung D."/>
            <person name="Kwon Y.M."/>
            <person name="Yang Y."/>
        </authorList>
    </citation>
    <scope>NUCLEOTIDE SEQUENCE [LARGE SCALE GENOMIC DNA]</scope>
    <source>
        <strain evidence="2 3">GH-Sj1</strain>
    </source>
</reference>